<dbReference type="AlphaFoldDB" id="A0A497XAJ6"/>
<sequence length="174" mass="19009">MSIPLKSSQPWYREPWPWLLMLGPFVVILAGTYTAWLAISTSDGLVTDDYYRKGLKVDQTIARSERAKALGLVAAVRVTSDTLSLRLTAADKQFIAPERLVVIVSHPTRAGLDQTQTVIREGAAYAAKFRLPASGHWLVSIEDEAKTWRLLGNVVLPAAGEVSIGGTAEVSRHP</sequence>
<gene>
    <name evidence="2" type="ORF">DFR35_2202</name>
</gene>
<evidence type="ECO:0000313" key="3">
    <source>
        <dbReference type="Proteomes" id="UP000268908"/>
    </source>
</evidence>
<proteinExistence type="predicted"/>
<dbReference type="EMBL" id="RCCI01000006">
    <property type="protein sequence ID" value="RLJ63574.1"/>
    <property type="molecule type" value="Genomic_DNA"/>
</dbReference>
<keyword evidence="1" id="KW-1133">Transmembrane helix</keyword>
<evidence type="ECO:0000256" key="1">
    <source>
        <dbReference type="SAM" id="Phobius"/>
    </source>
</evidence>
<dbReference type="Pfam" id="PF05751">
    <property type="entry name" value="FixH"/>
    <property type="match status" value="1"/>
</dbReference>
<dbReference type="RefSeq" id="WP_121242390.1">
    <property type="nucleotide sequence ID" value="NZ_BHVV01000003.1"/>
</dbReference>
<organism evidence="2 3">
    <name type="scientific">Sulfurisoma sediminicola</name>
    <dbReference type="NCBI Taxonomy" id="1381557"/>
    <lineage>
        <taxon>Bacteria</taxon>
        <taxon>Pseudomonadati</taxon>
        <taxon>Pseudomonadota</taxon>
        <taxon>Betaproteobacteria</taxon>
        <taxon>Nitrosomonadales</taxon>
        <taxon>Sterolibacteriaceae</taxon>
        <taxon>Sulfurisoma</taxon>
    </lineage>
</organism>
<reference evidence="2 3" key="1">
    <citation type="submission" date="2018-10" db="EMBL/GenBank/DDBJ databases">
        <title>Genomic Encyclopedia of Type Strains, Phase IV (KMG-IV): sequencing the most valuable type-strain genomes for metagenomic binning, comparative biology and taxonomic classification.</title>
        <authorList>
            <person name="Goeker M."/>
        </authorList>
    </citation>
    <scope>NUCLEOTIDE SEQUENCE [LARGE SCALE GENOMIC DNA]</scope>
    <source>
        <strain evidence="2 3">DSM 26916</strain>
    </source>
</reference>
<keyword evidence="1" id="KW-0472">Membrane</keyword>
<dbReference type="OrthoDB" id="5295180at2"/>
<accession>A0A497XAJ6</accession>
<feature type="transmembrane region" description="Helical" evidence="1">
    <location>
        <begin position="16"/>
        <end position="39"/>
    </location>
</feature>
<evidence type="ECO:0000313" key="2">
    <source>
        <dbReference type="EMBL" id="RLJ63574.1"/>
    </source>
</evidence>
<comment type="caution">
    <text evidence="2">The sequence shown here is derived from an EMBL/GenBank/DDBJ whole genome shotgun (WGS) entry which is preliminary data.</text>
</comment>
<evidence type="ECO:0008006" key="4">
    <source>
        <dbReference type="Google" id="ProtNLM"/>
    </source>
</evidence>
<dbReference type="InterPro" id="IPR008620">
    <property type="entry name" value="FixH"/>
</dbReference>
<protein>
    <recommendedName>
        <fullName evidence="4">Nitrogen fixation protein FixH</fullName>
    </recommendedName>
</protein>
<keyword evidence="1" id="KW-0812">Transmembrane</keyword>
<dbReference type="Proteomes" id="UP000268908">
    <property type="component" value="Unassembled WGS sequence"/>
</dbReference>
<keyword evidence="3" id="KW-1185">Reference proteome</keyword>
<name>A0A497XAJ6_9PROT</name>